<accession>K9VM31</accession>
<dbReference type="Proteomes" id="UP000010478">
    <property type="component" value="Chromosome"/>
</dbReference>
<keyword evidence="3" id="KW-1185">Reference proteome</keyword>
<sequence precursor="true">MVNNYLKNQKILYAAALAASIIFCIAMTSMGITKYYSVLQGGENYNDFPTSGFSLIRLIINGSYLIATVTYIIWLIQKKQTSSSFLDICKYAIPFLGLALIAYPQSSDIYTYLHYGAMSLHNINPYLNSSDTFVSNLSPFLHWLQTSTYGPVSLLFFWVSALALPISPLLAVYIFKIICVLVHALNAYLIWRLLTSYENRHLITMAYLVNPMLLNEQITNAHLDVLVANTSIVLIGCIYYQRYVFAILAIWVGFLVKTLPIIWLPLVFAFLCKERRWRDLAASVLLSLLIVAVITYTFMPTVSAWRSVLNPATAGATARSFHHALNLFLNFWPNVSVETRESILSFLKYFAYLSWIVYYTGTLIKLLFRKKYSEINLVSDIGWTTLTLFLFATPWLMPWYPSILLPIAALSINSPHFVLTSLTFSLSPSLILGAGSGTTVISLVTSFVSVVPPTALLIFGRKKALF</sequence>
<evidence type="ECO:0000313" key="3">
    <source>
        <dbReference type="Proteomes" id="UP000010478"/>
    </source>
</evidence>
<name>K9VM31_9CYAN</name>
<dbReference type="Pfam" id="PF26314">
    <property type="entry name" value="MptA_B_family"/>
    <property type="match status" value="1"/>
</dbReference>
<feature type="transmembrane region" description="Helical" evidence="1">
    <location>
        <begin position="52"/>
        <end position="76"/>
    </location>
</feature>
<evidence type="ECO:0000313" key="2">
    <source>
        <dbReference type="EMBL" id="AFZ09158.1"/>
    </source>
</evidence>
<keyword evidence="1" id="KW-0472">Membrane</keyword>
<evidence type="ECO:0000256" key="1">
    <source>
        <dbReference type="SAM" id="Phobius"/>
    </source>
</evidence>
<proteinExistence type="predicted"/>
<dbReference type="HOGENOM" id="CLU_586408_0_0_3"/>
<dbReference type="KEGG" id="oni:Osc7112_4890"/>
<keyword evidence="1" id="KW-0812">Transmembrane</keyword>
<reference evidence="2 3" key="1">
    <citation type="submission" date="2012-05" db="EMBL/GenBank/DDBJ databases">
        <title>Finished chromosome of genome of Oscillatoria sp. PCC 7112.</title>
        <authorList>
            <consortium name="US DOE Joint Genome Institute"/>
            <person name="Gugger M."/>
            <person name="Coursin T."/>
            <person name="Rippka R."/>
            <person name="Tandeau De Marsac N."/>
            <person name="Huntemann M."/>
            <person name="Wei C.-L."/>
            <person name="Han J."/>
            <person name="Detter J.C."/>
            <person name="Han C."/>
            <person name="Tapia R."/>
            <person name="Davenport K."/>
            <person name="Daligault H."/>
            <person name="Erkkila T."/>
            <person name="Gu W."/>
            <person name="Munk A.C.C."/>
            <person name="Teshima H."/>
            <person name="Xu Y."/>
            <person name="Chain P."/>
            <person name="Chen A."/>
            <person name="Krypides N."/>
            <person name="Mavromatis K."/>
            <person name="Markowitz V."/>
            <person name="Szeto E."/>
            <person name="Ivanova N."/>
            <person name="Mikhailova N."/>
            <person name="Ovchinnikova G."/>
            <person name="Pagani I."/>
            <person name="Pati A."/>
            <person name="Goodwin L."/>
            <person name="Peters L."/>
            <person name="Pitluck S."/>
            <person name="Woyke T."/>
            <person name="Kerfeld C."/>
        </authorList>
    </citation>
    <scope>NUCLEOTIDE SEQUENCE [LARGE SCALE GENOMIC DNA]</scope>
    <source>
        <strain evidence="2 3">PCC 7112</strain>
    </source>
</reference>
<dbReference type="RefSeq" id="WP_015178390.1">
    <property type="nucleotide sequence ID" value="NC_019729.1"/>
</dbReference>
<dbReference type="OrthoDB" id="525779at2"/>
<protein>
    <submittedName>
        <fullName evidence="2">Uncharacterized protein</fullName>
    </submittedName>
</protein>
<feature type="transmembrane region" description="Helical" evidence="1">
    <location>
        <begin position="243"/>
        <end position="268"/>
    </location>
</feature>
<feature type="transmembrane region" description="Helical" evidence="1">
    <location>
        <begin position="12"/>
        <end position="32"/>
    </location>
</feature>
<dbReference type="EMBL" id="CP003614">
    <property type="protein sequence ID" value="AFZ09158.1"/>
    <property type="molecule type" value="Genomic_DNA"/>
</dbReference>
<dbReference type="eggNOG" id="ENOG502ZA2I">
    <property type="taxonomic scope" value="Bacteria"/>
</dbReference>
<dbReference type="AlphaFoldDB" id="K9VM31"/>
<keyword evidence="1" id="KW-1133">Transmembrane helix</keyword>
<feature type="transmembrane region" description="Helical" evidence="1">
    <location>
        <begin position="88"/>
        <end position="106"/>
    </location>
</feature>
<feature type="transmembrane region" description="Helical" evidence="1">
    <location>
        <begin position="148"/>
        <end position="166"/>
    </location>
</feature>
<dbReference type="STRING" id="179408.Osc7112_4890"/>
<feature type="transmembrane region" description="Helical" evidence="1">
    <location>
        <begin position="280"/>
        <end position="299"/>
    </location>
</feature>
<feature type="transmembrane region" description="Helical" evidence="1">
    <location>
        <begin position="173"/>
        <end position="191"/>
    </location>
</feature>
<feature type="transmembrane region" description="Helical" evidence="1">
    <location>
        <begin position="349"/>
        <end position="368"/>
    </location>
</feature>
<gene>
    <name evidence="2" type="ORF">Osc7112_4890</name>
</gene>
<feature type="transmembrane region" description="Helical" evidence="1">
    <location>
        <begin position="438"/>
        <end position="459"/>
    </location>
</feature>
<organism evidence="2 3">
    <name type="scientific">Phormidium nigroviride PCC 7112</name>
    <dbReference type="NCBI Taxonomy" id="179408"/>
    <lineage>
        <taxon>Bacteria</taxon>
        <taxon>Bacillati</taxon>
        <taxon>Cyanobacteriota</taxon>
        <taxon>Cyanophyceae</taxon>
        <taxon>Oscillatoriophycideae</taxon>
        <taxon>Oscillatoriales</taxon>
        <taxon>Oscillatoriaceae</taxon>
        <taxon>Phormidium</taxon>
    </lineage>
</organism>
<feature type="transmembrane region" description="Helical" evidence="1">
    <location>
        <begin position="375"/>
        <end position="397"/>
    </location>
</feature>